<protein>
    <submittedName>
        <fullName evidence="2">Uncharacterized protein</fullName>
    </submittedName>
</protein>
<gene>
    <name evidence="2" type="ORF">BSL78_06141</name>
</gene>
<feature type="compositionally biased region" description="Low complexity" evidence="1">
    <location>
        <begin position="187"/>
        <end position="196"/>
    </location>
</feature>
<sequence>MDHHLLTLNEAREATNLKIWKKLMESQEQTTLVKRMPASFPDQIERGSRDSRRLVSKLIVPRHDYGDTRGSNLLGNINYEPSVKTNIPDDQTSSKIHDSTSDGLPGLITDPAPPPDDATSVKITCIDQTVEQSFALNFLKDSKFTRQMEGEVLFFHKPNSVRCRESDSNESLETIYLDDNGKKKKSSNGPSSQPSGRLTVLNTAIPKRKPLLVKRLLKHRNLQQSNSVIIKKQSHKQEKSCIGNYASVGERSVESDNENIGTDKLNTENTEDRITPAMRGSLTKDSENVQRLDDSTSQETGKEIENTETTPVKDDNEKNAGINLNSKVAEVRDLELSVEGQKDKKSGLIVVKEAEEENRVSDEKLLKPNCLILRESSMRNIARRKTQEKSS</sequence>
<accession>A0A2G8L9W8</accession>
<name>A0A2G8L9W8_STIJA</name>
<comment type="caution">
    <text evidence="2">The sequence shown here is derived from an EMBL/GenBank/DDBJ whole genome shotgun (WGS) entry which is preliminary data.</text>
</comment>
<organism evidence="2 3">
    <name type="scientific">Stichopus japonicus</name>
    <name type="common">Sea cucumber</name>
    <dbReference type="NCBI Taxonomy" id="307972"/>
    <lineage>
        <taxon>Eukaryota</taxon>
        <taxon>Metazoa</taxon>
        <taxon>Echinodermata</taxon>
        <taxon>Eleutherozoa</taxon>
        <taxon>Echinozoa</taxon>
        <taxon>Holothuroidea</taxon>
        <taxon>Aspidochirotacea</taxon>
        <taxon>Aspidochirotida</taxon>
        <taxon>Stichopodidae</taxon>
        <taxon>Apostichopus</taxon>
    </lineage>
</organism>
<evidence type="ECO:0000256" key="1">
    <source>
        <dbReference type="SAM" id="MobiDB-lite"/>
    </source>
</evidence>
<keyword evidence="3" id="KW-1185">Reference proteome</keyword>
<evidence type="ECO:0000313" key="2">
    <source>
        <dbReference type="EMBL" id="PIK56940.1"/>
    </source>
</evidence>
<feature type="compositionally biased region" description="Polar residues" evidence="1">
    <location>
        <begin position="85"/>
        <end position="94"/>
    </location>
</feature>
<evidence type="ECO:0000313" key="3">
    <source>
        <dbReference type="Proteomes" id="UP000230750"/>
    </source>
</evidence>
<feature type="region of interest" description="Disordered" evidence="1">
    <location>
        <begin position="250"/>
        <end position="319"/>
    </location>
</feature>
<proteinExistence type="predicted"/>
<feature type="region of interest" description="Disordered" evidence="1">
    <location>
        <begin position="176"/>
        <end position="198"/>
    </location>
</feature>
<feature type="region of interest" description="Disordered" evidence="1">
    <location>
        <begin position="85"/>
        <end position="106"/>
    </location>
</feature>
<reference evidence="2 3" key="1">
    <citation type="journal article" date="2017" name="PLoS Biol.">
        <title>The sea cucumber genome provides insights into morphological evolution and visceral regeneration.</title>
        <authorList>
            <person name="Zhang X."/>
            <person name="Sun L."/>
            <person name="Yuan J."/>
            <person name="Sun Y."/>
            <person name="Gao Y."/>
            <person name="Zhang L."/>
            <person name="Li S."/>
            <person name="Dai H."/>
            <person name="Hamel J.F."/>
            <person name="Liu C."/>
            <person name="Yu Y."/>
            <person name="Liu S."/>
            <person name="Lin W."/>
            <person name="Guo K."/>
            <person name="Jin S."/>
            <person name="Xu P."/>
            <person name="Storey K.B."/>
            <person name="Huan P."/>
            <person name="Zhang T."/>
            <person name="Zhou Y."/>
            <person name="Zhang J."/>
            <person name="Lin C."/>
            <person name="Li X."/>
            <person name="Xing L."/>
            <person name="Huo D."/>
            <person name="Sun M."/>
            <person name="Wang L."/>
            <person name="Mercier A."/>
            <person name="Li F."/>
            <person name="Yang H."/>
            <person name="Xiang J."/>
        </authorList>
    </citation>
    <scope>NUCLEOTIDE SEQUENCE [LARGE SCALE GENOMIC DNA]</scope>
    <source>
        <strain evidence="2">Shaxun</strain>
        <tissue evidence="2">Muscle</tissue>
    </source>
</reference>
<feature type="compositionally biased region" description="Basic and acidic residues" evidence="1">
    <location>
        <begin position="282"/>
        <end position="318"/>
    </location>
</feature>
<dbReference type="AlphaFoldDB" id="A0A2G8L9W8"/>
<dbReference type="Proteomes" id="UP000230750">
    <property type="component" value="Unassembled WGS sequence"/>
</dbReference>
<dbReference type="EMBL" id="MRZV01000159">
    <property type="protein sequence ID" value="PIK56940.1"/>
    <property type="molecule type" value="Genomic_DNA"/>
</dbReference>